<reference evidence="4" key="1">
    <citation type="journal article" date="2019" name="Int. J. Syst. Evol. Microbiol.">
        <title>The Global Catalogue of Microorganisms (GCM) 10K type strain sequencing project: providing services to taxonomists for standard genome sequencing and annotation.</title>
        <authorList>
            <consortium name="The Broad Institute Genomics Platform"/>
            <consortium name="The Broad Institute Genome Sequencing Center for Infectious Disease"/>
            <person name="Wu L."/>
            <person name="Ma J."/>
        </authorList>
    </citation>
    <scope>NUCLEOTIDE SEQUENCE [LARGE SCALE GENOMIC DNA]</scope>
    <source>
        <strain evidence="4">CGMCC 4.7643</strain>
    </source>
</reference>
<keyword evidence="2" id="KW-0732">Signal</keyword>
<organism evidence="3 4">
    <name type="scientific">Amycolatopsis samaneae</name>
    <dbReference type="NCBI Taxonomy" id="664691"/>
    <lineage>
        <taxon>Bacteria</taxon>
        <taxon>Bacillati</taxon>
        <taxon>Actinomycetota</taxon>
        <taxon>Actinomycetes</taxon>
        <taxon>Pseudonocardiales</taxon>
        <taxon>Pseudonocardiaceae</taxon>
        <taxon>Amycolatopsis</taxon>
    </lineage>
</organism>
<evidence type="ECO:0000313" key="3">
    <source>
        <dbReference type="EMBL" id="MFD2460350.1"/>
    </source>
</evidence>
<feature type="signal peptide" evidence="2">
    <location>
        <begin position="1"/>
        <end position="30"/>
    </location>
</feature>
<dbReference type="RefSeq" id="WP_345397869.1">
    <property type="nucleotide sequence ID" value="NZ_BAABHG010000009.1"/>
</dbReference>
<protein>
    <recommendedName>
        <fullName evidence="5">Secreted protein</fullName>
    </recommendedName>
</protein>
<feature type="chain" id="PRO_5046126411" description="Secreted protein" evidence="2">
    <location>
        <begin position="31"/>
        <end position="489"/>
    </location>
</feature>
<evidence type="ECO:0000256" key="2">
    <source>
        <dbReference type="SAM" id="SignalP"/>
    </source>
</evidence>
<evidence type="ECO:0000313" key="4">
    <source>
        <dbReference type="Proteomes" id="UP001597419"/>
    </source>
</evidence>
<feature type="transmembrane region" description="Helical" evidence="1">
    <location>
        <begin position="172"/>
        <end position="193"/>
    </location>
</feature>
<sequence>MGTIRSRPRAALLILLCALGFTLGGGGAHADGAPVGNDVQIAQTLGERDLTVVIRRVDTTPGPLHVDVVTHVGSAAGTLRLRASAAGAVRSETDVRLGAETGVYSGLLRVEQPGPWELAIGDETGHTATIPFIVAARVVPPWEKAAYGGFVAAGAFLLLALVLAVRSRRTGYALVPAGGMIAALAVAVTGALLSSGTPPPPAPGTRLDPTLENVTDPYADAANAQLSTMDYSRPPVNFTARAEGTVSGRAAELRLAFTDGSTGRPADDLLVHDDALVHLVVISPSGRLWHLHPVRVAPGDYRVRFTPPEGGTYAVAAEIARRGGGVQLVRSTVDVAAGESPVPAPIPDGPGKRVVDGTPVEVTTTTVTPGVPVTVTARFGTADLQPWLGMLGHLIVVGPLPGPDRIGAAAATAPTWAHVHAMPPFVPGMTGKPDETVAAYGPDVPFTYTFAAPGRYRIWAQAERGYSVLTVPVVLDVPAAAPGTGGGRR</sequence>
<keyword evidence="1" id="KW-1133">Transmembrane helix</keyword>
<evidence type="ECO:0008006" key="5">
    <source>
        <dbReference type="Google" id="ProtNLM"/>
    </source>
</evidence>
<comment type="caution">
    <text evidence="3">The sequence shown here is derived from an EMBL/GenBank/DDBJ whole genome shotgun (WGS) entry which is preliminary data.</text>
</comment>
<feature type="transmembrane region" description="Helical" evidence="1">
    <location>
        <begin position="145"/>
        <end position="165"/>
    </location>
</feature>
<keyword evidence="1" id="KW-0812">Transmembrane</keyword>
<evidence type="ECO:0000256" key="1">
    <source>
        <dbReference type="SAM" id="Phobius"/>
    </source>
</evidence>
<dbReference type="Proteomes" id="UP001597419">
    <property type="component" value="Unassembled WGS sequence"/>
</dbReference>
<gene>
    <name evidence="3" type="ORF">ACFSYJ_17205</name>
</gene>
<dbReference type="EMBL" id="JBHUKU010000008">
    <property type="protein sequence ID" value="MFD2460350.1"/>
    <property type="molecule type" value="Genomic_DNA"/>
</dbReference>
<proteinExistence type="predicted"/>
<keyword evidence="1" id="KW-0472">Membrane</keyword>
<accession>A0ABW5GHK5</accession>
<keyword evidence="4" id="KW-1185">Reference proteome</keyword>
<name>A0ABW5GHK5_9PSEU</name>